<dbReference type="SUPFAM" id="SSF90123">
    <property type="entry name" value="ABC transporter transmembrane region"/>
    <property type="match status" value="2"/>
</dbReference>
<feature type="transmembrane region" description="Helical" evidence="10">
    <location>
        <begin position="1296"/>
        <end position="1317"/>
    </location>
</feature>
<dbReference type="PROSITE" id="PS50893">
    <property type="entry name" value="ABC_TRANSPORTER_2"/>
    <property type="match status" value="2"/>
</dbReference>
<evidence type="ECO:0000313" key="14">
    <source>
        <dbReference type="Proteomes" id="UP000027586"/>
    </source>
</evidence>
<comment type="subcellular location">
    <subcellularLocation>
        <location evidence="1">Membrane</location>
    </subcellularLocation>
</comment>
<dbReference type="OrthoDB" id="6500128at2759"/>
<evidence type="ECO:0000313" key="13">
    <source>
        <dbReference type="EMBL" id="CDH48487.1"/>
    </source>
</evidence>
<evidence type="ECO:0000256" key="7">
    <source>
        <dbReference type="ARBA" id="ARBA00022989"/>
    </source>
</evidence>
<feature type="transmembrane region" description="Helical" evidence="10">
    <location>
        <begin position="122"/>
        <end position="143"/>
    </location>
</feature>
<dbReference type="PROSITE" id="PS50929">
    <property type="entry name" value="ABC_TM1F"/>
    <property type="match status" value="2"/>
</dbReference>
<evidence type="ECO:0000256" key="5">
    <source>
        <dbReference type="ARBA" id="ARBA00022741"/>
    </source>
</evidence>
<dbReference type="InterPro" id="IPR027417">
    <property type="entry name" value="P-loop_NTPase"/>
</dbReference>
<dbReference type="Proteomes" id="UP000027586">
    <property type="component" value="Unassembled WGS sequence"/>
</dbReference>
<evidence type="ECO:0000256" key="10">
    <source>
        <dbReference type="SAM" id="Phobius"/>
    </source>
</evidence>
<dbReference type="InterPro" id="IPR011527">
    <property type="entry name" value="ABC1_TM_dom"/>
</dbReference>
<evidence type="ECO:0000256" key="4">
    <source>
        <dbReference type="ARBA" id="ARBA00022737"/>
    </source>
</evidence>
<feature type="transmembrane region" description="Helical" evidence="10">
    <location>
        <begin position="476"/>
        <end position="494"/>
    </location>
</feature>
<evidence type="ECO:0000259" key="11">
    <source>
        <dbReference type="PROSITE" id="PS50893"/>
    </source>
</evidence>
<keyword evidence="5" id="KW-0547">Nucleotide-binding</keyword>
<dbReference type="PANTHER" id="PTHR24223">
    <property type="entry name" value="ATP-BINDING CASSETTE SUB-FAMILY C"/>
    <property type="match status" value="1"/>
</dbReference>
<dbReference type="SMART" id="SM00382">
    <property type="entry name" value="AAA"/>
    <property type="match status" value="2"/>
</dbReference>
<feature type="transmembrane region" description="Helical" evidence="10">
    <location>
        <begin position="1323"/>
        <end position="1343"/>
    </location>
</feature>
<dbReference type="GO" id="GO:0005524">
    <property type="term" value="F:ATP binding"/>
    <property type="evidence" value="ECO:0007669"/>
    <property type="project" value="UniProtKB-KW"/>
</dbReference>
<comment type="caution">
    <text evidence="13">The sequence shown here is derived from an EMBL/GenBank/DDBJ whole genome shotgun (WGS) entry which is preliminary data.</text>
</comment>
<dbReference type="InterPro" id="IPR003439">
    <property type="entry name" value="ABC_transporter-like_ATP-bd"/>
</dbReference>
<evidence type="ECO:0000256" key="1">
    <source>
        <dbReference type="ARBA" id="ARBA00004370"/>
    </source>
</evidence>
<feature type="transmembrane region" description="Helical" evidence="10">
    <location>
        <begin position="1113"/>
        <end position="1133"/>
    </location>
</feature>
<dbReference type="Pfam" id="PF00005">
    <property type="entry name" value="ABC_tran"/>
    <property type="match status" value="2"/>
</dbReference>
<sequence>MKFASQFCGCTADSNYDPRNLRLDPCTRETSLDAVMPLTFLVFSMAFNIYRHYQNWRSARHRLDPYCLRLPTTKDAALLRRSLVLLVLILLEISCWAFLFAWRLESAILERGQGSSKCGTSLYQVVDPGIALIPRFYMLILVIKSFTTPTDPVSPSKFTLYNPHFLVFYTLASTSAIVRAFSYFVTNSDDDWIISATTEKSFAVVDLAICITVWLICATTPGELDQGELLDIDDAEDGILVLHDGRVVRSGRILSLEASASPLSSVTFSWMNSLLYAGFKKPLDSDQLWALPFRQRAQENYRHFRSMLDSKSLMMRIYRANRKSIHLQFITAVAAVVLHYSNPFFLYKLLTYIEHPDDYPPQTGYLYCAAIFICNVISTLVASQTLLWGRRWHVTMTNMLNSEIYAHTLKLNGTNARAVDTEHDDIEDDIQQKQASLMSHDTERLAELASYLHIFYTCPLEIFAGVAFLYYILGNALLAGLVVMVVALPSTHYISRKLVNVQQQLSEAKSWRIRLVKELLEFIKATKYMAWERKWEQVITNARDDELVKLIKLYTQNTILTLIWFATPVFVTTISFAWYTLVEHHRLDPSTAFVSIVLFGMLRDPLNVMPQAVMAYNDAKVSLGHINAFLTSGDKHNSDSDSSHSPDNHHQPQQQQQYCEQQNRQQARPYIEQIEAGFKVGMFQWQSTTAAAEPAAAHYDKHGNISTTPSDVVTPTAAATADGHSSSSSLSLPFVLHVPDLIFPGGKISMIVGQRNSGKTSLLCALLGEMPSVTGTAFLPSRYLTPDTNFIRDQVNASLFVYRTAYVSQIPWIQHGTVRENILFFETWDDTRYRTLLHECDLLKDLSLLENGDLTLIGEGGAAISESLKQKISLARAVYSRAKTVLIDDIFTNFDTHTAAYLRDKCILGELMKDRTIILVASQPNLWLRHAQLLVKMEHGKANPMEIQGDESFLNDTNIMKEPGDMEIVNDDRIDALFEIENAFADDSVYDEGSVMRESIRAADDDIHDDEAKSRDIAYATYFAACGGWQFWISAIAFTILARLCSISESFWLKEGSTHTYTHARYHFALWGIYTHIGVGSTRLTFHRFILQIWSTADEQEPNETWWTTNRYIAMYLTLCLFTVACNFIRTVVQYRGSLRASNRLFLALLKSVCRAPVQFFDNTSSGQIMSRFSKDIETVDSSIGWHVNFLLQTVFGVAGVVITIGVILPEFYVACVFAALCYYYIGAVYIRASRELKKLNASSRLPIYCLYSDTLSGLSTIRAYHEQRAMMRKMFQLLDENMRAFYTLWTTNRWLFVRVELVGSLLSLFIGVLLIYKKINAGLAGIALTFATSLLEYIYWLMRQSTTVDMHFESIERINEYVGMACEPPGIVEGSRPPAAWPASAGIQVRDLTVSQDDEDVLKHVSFNVLPGEKVALVGRAGAEKHALLASIFQFMETRGSIKIDGVNIAWIGVEDLRSRITFVTKDGIVCNGTIRSNLDPFGEYDDYELWQALHRVHLAASPSSPSAKNIPSFVVHDLDMDSKTLTAGQRQLLSIARALLRDCTRFIAFEEAQLTPEEKNAVHAIIQEEFSDSTMLVIPHRLQSVHRYDRVMVFDQGALIEYDSPGDLVENSQSLLRSLMERAGVLD</sequence>
<reference evidence="13" key="1">
    <citation type="submission" date="2013-08" db="EMBL/GenBank/DDBJ databases">
        <title>Gene expansion shapes genome architecture in the human pathogen Lichtheimia corymbifera: an evolutionary genomics analysis in the ancient terrestrial Mucorales (Mucoromycotina).</title>
        <authorList>
            <person name="Schwartze V.U."/>
            <person name="Winter S."/>
            <person name="Shelest E."/>
            <person name="Marcet-Houben M."/>
            <person name="Horn F."/>
            <person name="Wehner S."/>
            <person name="Hoffmann K."/>
            <person name="Riege K."/>
            <person name="Sammeth M."/>
            <person name="Nowrousian M."/>
            <person name="Valiante V."/>
            <person name="Linde J."/>
            <person name="Jacobsen I.D."/>
            <person name="Marz M."/>
            <person name="Brakhage A.A."/>
            <person name="Gabaldon T."/>
            <person name="Bocker S."/>
            <person name="Voigt K."/>
        </authorList>
    </citation>
    <scope>NUCLEOTIDE SEQUENCE [LARGE SCALE GENOMIC DNA]</scope>
    <source>
        <strain evidence="13">FSU 9682</strain>
    </source>
</reference>
<dbReference type="InterPro" id="IPR050173">
    <property type="entry name" value="ABC_transporter_C-like"/>
</dbReference>
<accession>A0A068RFS6</accession>
<evidence type="ECO:0000259" key="12">
    <source>
        <dbReference type="PROSITE" id="PS50929"/>
    </source>
</evidence>
<feature type="compositionally biased region" description="Low complexity" evidence="9">
    <location>
        <begin position="651"/>
        <end position="666"/>
    </location>
</feature>
<dbReference type="Pfam" id="PF00664">
    <property type="entry name" value="ABC_membrane"/>
    <property type="match status" value="2"/>
</dbReference>
<keyword evidence="3 10" id="KW-0812">Transmembrane</keyword>
<evidence type="ECO:0000256" key="3">
    <source>
        <dbReference type="ARBA" id="ARBA00022692"/>
    </source>
</evidence>
<proteinExistence type="predicted"/>
<organism evidence="13 14">
    <name type="scientific">Lichtheimia corymbifera JMRC:FSU:9682</name>
    <dbReference type="NCBI Taxonomy" id="1263082"/>
    <lineage>
        <taxon>Eukaryota</taxon>
        <taxon>Fungi</taxon>
        <taxon>Fungi incertae sedis</taxon>
        <taxon>Mucoromycota</taxon>
        <taxon>Mucoromycotina</taxon>
        <taxon>Mucoromycetes</taxon>
        <taxon>Mucorales</taxon>
        <taxon>Lichtheimiaceae</taxon>
        <taxon>Lichtheimia</taxon>
    </lineage>
</organism>
<evidence type="ECO:0000256" key="8">
    <source>
        <dbReference type="ARBA" id="ARBA00023136"/>
    </source>
</evidence>
<feature type="domain" description="ABC transporter" evidence="11">
    <location>
        <begin position="1388"/>
        <end position="1623"/>
    </location>
</feature>
<feature type="transmembrane region" description="Helical" evidence="10">
    <location>
        <begin position="325"/>
        <end position="344"/>
    </location>
</feature>
<feature type="domain" description="ABC transporter" evidence="11">
    <location>
        <begin position="718"/>
        <end position="964"/>
    </location>
</feature>
<feature type="region of interest" description="Disordered" evidence="9">
    <location>
        <begin position="634"/>
        <end position="666"/>
    </location>
</feature>
<dbReference type="Gene3D" id="3.40.50.300">
    <property type="entry name" value="P-loop containing nucleotide triphosphate hydrolases"/>
    <property type="match status" value="2"/>
</dbReference>
<dbReference type="CDD" id="cd18604">
    <property type="entry name" value="ABC_6TM_VMR1_D2_like"/>
    <property type="match status" value="1"/>
</dbReference>
<evidence type="ECO:0000256" key="9">
    <source>
        <dbReference type="SAM" id="MobiDB-lite"/>
    </source>
</evidence>
<dbReference type="STRING" id="1263082.A0A068RFS6"/>
<dbReference type="CDD" id="cd18596">
    <property type="entry name" value="ABC_6TM_VMR1_D1_like"/>
    <property type="match status" value="1"/>
</dbReference>
<feature type="transmembrane region" description="Helical" evidence="10">
    <location>
        <begin position="559"/>
        <end position="581"/>
    </location>
</feature>
<keyword evidence="8 10" id="KW-0472">Membrane</keyword>
<keyword evidence="2" id="KW-0813">Transport</keyword>
<feature type="transmembrane region" description="Helical" evidence="10">
    <location>
        <begin position="1184"/>
        <end position="1206"/>
    </location>
</feature>
<feature type="transmembrane region" description="Helical" evidence="10">
    <location>
        <begin position="83"/>
        <end position="102"/>
    </location>
</feature>
<dbReference type="GO" id="GO:0016887">
    <property type="term" value="F:ATP hydrolysis activity"/>
    <property type="evidence" value="ECO:0007669"/>
    <property type="project" value="InterPro"/>
</dbReference>
<feature type="domain" description="ABC transmembrane type-1" evidence="12">
    <location>
        <begin position="329"/>
        <end position="618"/>
    </location>
</feature>
<feature type="transmembrane region" description="Helical" evidence="10">
    <location>
        <begin position="164"/>
        <end position="182"/>
    </location>
</feature>
<feature type="transmembrane region" description="Helical" evidence="10">
    <location>
        <begin position="1022"/>
        <end position="1045"/>
    </location>
</feature>
<keyword evidence="7 10" id="KW-1133">Transmembrane helix</keyword>
<name>A0A068RFS6_9FUNG</name>
<keyword evidence="14" id="KW-1185">Reference proteome</keyword>
<dbReference type="GO" id="GO:0016020">
    <property type="term" value="C:membrane"/>
    <property type="evidence" value="ECO:0007669"/>
    <property type="project" value="UniProtKB-SubCell"/>
</dbReference>
<evidence type="ECO:0000256" key="6">
    <source>
        <dbReference type="ARBA" id="ARBA00022840"/>
    </source>
</evidence>
<feature type="compositionally biased region" description="Basic and acidic residues" evidence="9">
    <location>
        <begin position="634"/>
        <end position="650"/>
    </location>
</feature>
<gene>
    <name evidence="13" type="ORF">LCOR_00267.1</name>
</gene>
<dbReference type="Gene3D" id="1.20.1560.10">
    <property type="entry name" value="ABC transporter type 1, transmembrane domain"/>
    <property type="match status" value="2"/>
</dbReference>
<dbReference type="InterPro" id="IPR003593">
    <property type="entry name" value="AAA+_ATPase"/>
</dbReference>
<feature type="transmembrane region" description="Helical" evidence="10">
    <location>
        <begin position="34"/>
        <end position="53"/>
    </location>
</feature>
<feature type="domain" description="ABC transmembrane type-1" evidence="12">
    <location>
        <begin position="1035"/>
        <end position="1351"/>
    </location>
</feature>
<feature type="transmembrane region" description="Helical" evidence="10">
    <location>
        <begin position="202"/>
        <end position="220"/>
    </location>
</feature>
<dbReference type="InterPro" id="IPR036640">
    <property type="entry name" value="ABC1_TM_sf"/>
</dbReference>
<keyword evidence="6" id="KW-0067">ATP-binding</keyword>
<feature type="transmembrane region" description="Helical" evidence="10">
    <location>
        <begin position="1212"/>
        <end position="1231"/>
    </location>
</feature>
<dbReference type="GO" id="GO:0140359">
    <property type="term" value="F:ABC-type transporter activity"/>
    <property type="evidence" value="ECO:0007669"/>
    <property type="project" value="InterPro"/>
</dbReference>
<protein>
    <submittedName>
        <fullName evidence="13">Yll048cp-like protein</fullName>
    </submittedName>
</protein>
<evidence type="ECO:0000256" key="2">
    <source>
        <dbReference type="ARBA" id="ARBA00022448"/>
    </source>
</evidence>
<dbReference type="PANTHER" id="PTHR24223:SF353">
    <property type="entry name" value="ABC TRANSPORTER ATP-BINDING PROTEIN_PERMEASE VMR1-RELATED"/>
    <property type="match status" value="1"/>
</dbReference>
<keyword evidence="4" id="KW-0677">Repeat</keyword>
<dbReference type="VEuPathDB" id="FungiDB:LCOR_00267.1"/>
<dbReference type="EMBL" id="CBTN010000001">
    <property type="protein sequence ID" value="CDH48487.1"/>
    <property type="molecule type" value="Genomic_DNA"/>
</dbReference>
<feature type="transmembrane region" description="Helical" evidence="10">
    <location>
        <begin position="364"/>
        <end position="389"/>
    </location>
</feature>
<dbReference type="SUPFAM" id="SSF52540">
    <property type="entry name" value="P-loop containing nucleoside triphosphate hydrolases"/>
    <property type="match status" value="2"/>
</dbReference>